<sequence length="138" mass="16550">KLESLSIWNPFLNRYTEDDYRMLVSYFPKTLKKFVISMYKDISYGSLKILLKEMSVKLDVLDLGSCKKLDHRSVEIIGECAKENLRNMPKKIIFNQNNFEFWCHELEEKFFELQTMGVRLCDRYDEGRSENELYFTCD</sequence>
<protein>
    <submittedName>
        <fullName evidence="1">5275_t:CDS:1</fullName>
    </submittedName>
</protein>
<name>A0ACA9NU89_9GLOM</name>
<evidence type="ECO:0000313" key="1">
    <source>
        <dbReference type="EMBL" id="CAG8668764.1"/>
    </source>
</evidence>
<feature type="non-terminal residue" evidence="1">
    <location>
        <position position="1"/>
    </location>
</feature>
<accession>A0ACA9NU89</accession>
<organism evidence="1 2">
    <name type="scientific">Dentiscutata heterogama</name>
    <dbReference type="NCBI Taxonomy" id="1316150"/>
    <lineage>
        <taxon>Eukaryota</taxon>
        <taxon>Fungi</taxon>
        <taxon>Fungi incertae sedis</taxon>
        <taxon>Mucoromycota</taxon>
        <taxon>Glomeromycotina</taxon>
        <taxon>Glomeromycetes</taxon>
        <taxon>Diversisporales</taxon>
        <taxon>Gigasporaceae</taxon>
        <taxon>Dentiscutata</taxon>
    </lineage>
</organism>
<reference evidence="1" key="1">
    <citation type="submission" date="2021-06" db="EMBL/GenBank/DDBJ databases">
        <authorList>
            <person name="Kallberg Y."/>
            <person name="Tangrot J."/>
            <person name="Rosling A."/>
        </authorList>
    </citation>
    <scope>NUCLEOTIDE SEQUENCE</scope>
    <source>
        <strain evidence="1">IL203A</strain>
    </source>
</reference>
<proteinExistence type="predicted"/>
<gene>
    <name evidence="1" type="ORF">DHETER_LOCUS10084</name>
</gene>
<comment type="caution">
    <text evidence="1">The sequence shown here is derived from an EMBL/GenBank/DDBJ whole genome shotgun (WGS) entry which is preliminary data.</text>
</comment>
<evidence type="ECO:0000313" key="2">
    <source>
        <dbReference type="Proteomes" id="UP000789702"/>
    </source>
</evidence>
<dbReference type="EMBL" id="CAJVPU010018929">
    <property type="protein sequence ID" value="CAG8668764.1"/>
    <property type="molecule type" value="Genomic_DNA"/>
</dbReference>
<dbReference type="Proteomes" id="UP000789702">
    <property type="component" value="Unassembled WGS sequence"/>
</dbReference>
<keyword evidence="2" id="KW-1185">Reference proteome</keyword>